<name>A0A166TN79_9CLOT</name>
<comment type="caution">
    <text evidence="3">The sequence shown here is derived from an EMBL/GenBank/DDBJ whole genome shotgun (WGS) entry which is preliminary data.</text>
</comment>
<feature type="domain" description="ABC transporter" evidence="1">
    <location>
        <begin position="2"/>
        <end position="226"/>
    </location>
</feature>
<dbReference type="GO" id="GO:0016887">
    <property type="term" value="F:ATP hydrolysis activity"/>
    <property type="evidence" value="ECO:0007669"/>
    <property type="project" value="InterPro"/>
</dbReference>
<reference evidence="3 5" key="1">
    <citation type="journal article" date="2015" name="Biotechnol. Bioeng.">
        <title>Genome sequence and phenotypic characterization of Caulobacter segnis.</title>
        <authorList>
            <person name="Patel S."/>
            <person name="Fletcher B."/>
            <person name="Scott D.C."/>
            <person name="Ely B."/>
        </authorList>
    </citation>
    <scope>NUCLEOTIDE SEQUENCE [LARGE SCALE GENOMIC DNA]</scope>
    <source>
        <strain evidence="3 5">PS02</strain>
    </source>
</reference>
<evidence type="ECO:0000259" key="2">
    <source>
        <dbReference type="PROSITE" id="PS50930"/>
    </source>
</evidence>
<dbReference type="PANTHER" id="PTHR43038">
    <property type="entry name" value="ATP-BINDING CASSETTE, SUB-FAMILY H, MEMBER 1"/>
    <property type="match status" value="1"/>
</dbReference>
<dbReference type="SUPFAM" id="SSF52540">
    <property type="entry name" value="P-loop containing nucleoside triphosphate hydrolases"/>
    <property type="match status" value="1"/>
</dbReference>
<evidence type="ECO:0000313" key="6">
    <source>
        <dbReference type="Proteomes" id="UP000093694"/>
    </source>
</evidence>
<dbReference type="Gene3D" id="2.40.50.1020">
    <property type="entry name" value="LytTr DNA-binding domain"/>
    <property type="match status" value="1"/>
</dbReference>
<dbReference type="EMBL" id="LROR01000038">
    <property type="protein sequence ID" value="OBR95219.1"/>
    <property type="molecule type" value="Genomic_DNA"/>
</dbReference>
<dbReference type="Pfam" id="PF04397">
    <property type="entry name" value="LytTR"/>
    <property type="match status" value="1"/>
</dbReference>
<protein>
    <submittedName>
        <fullName evidence="3">Transcriptional regulatory protein YpdB</fullName>
    </submittedName>
</protein>
<dbReference type="InterPro" id="IPR003439">
    <property type="entry name" value="ABC_transporter-like_ATP-bd"/>
</dbReference>
<dbReference type="Gene3D" id="3.40.50.300">
    <property type="entry name" value="P-loop containing nucleotide triphosphate hydrolases"/>
    <property type="match status" value="1"/>
</dbReference>
<dbReference type="Pfam" id="PF00005">
    <property type="entry name" value="ABC_tran"/>
    <property type="match status" value="1"/>
</dbReference>
<dbReference type="RefSeq" id="WP_063600568.1">
    <property type="nucleotide sequence ID" value="NZ_LITQ01000009.1"/>
</dbReference>
<dbReference type="InterPro" id="IPR012046">
    <property type="entry name" value="LytTR_ABC"/>
</dbReference>
<organism evidence="3 5">
    <name type="scientific">Clostridium coskatii</name>
    <dbReference type="NCBI Taxonomy" id="1705578"/>
    <lineage>
        <taxon>Bacteria</taxon>
        <taxon>Bacillati</taxon>
        <taxon>Bacillota</taxon>
        <taxon>Clostridia</taxon>
        <taxon>Eubacteriales</taxon>
        <taxon>Clostridiaceae</taxon>
        <taxon>Clostridium</taxon>
    </lineage>
</organism>
<dbReference type="PROSITE" id="PS50930">
    <property type="entry name" value="HTH_LYTTR"/>
    <property type="match status" value="1"/>
</dbReference>
<dbReference type="GO" id="GO:0005524">
    <property type="term" value="F:ATP binding"/>
    <property type="evidence" value="ECO:0007669"/>
    <property type="project" value="InterPro"/>
</dbReference>
<dbReference type="Proteomes" id="UP000077384">
    <property type="component" value="Unassembled WGS sequence"/>
</dbReference>
<sequence length="335" mass="38857">MLEISELYKVKGDIVINNITFKVAKGNLINIECSDQISDLLIDLILDKEVPTKGKIYIHGEGNKTYIRKNMKHIGVVFRKEGFYENMTVKFYMKFYKNITNSKVNYKEIMVKLALIDIENTKINKLTYSQKRRLSFARELLKEPKFLIFQEPILNMDRYDAKLIIQSMDQLISGGAIVVNTSVSFKDILLLGGKSYSIDENGLKEIQGEENSKEESDSGDETVYKIEKIPAKIDERMILFDPMEIDYVESEQGVSNLNIKGEKFPCMLPLTELEKRLKHFGFFRCHRSYLVNLQRVREVVMWTRNSYSLSLDDKTKSSIPLSKGRMKELKDILNI</sequence>
<dbReference type="SMART" id="SM00850">
    <property type="entry name" value="LytTR"/>
    <property type="match status" value="1"/>
</dbReference>
<proteinExistence type="predicted"/>
<keyword evidence="6" id="KW-1185">Reference proteome</keyword>
<dbReference type="PATRIC" id="fig|1705578.3.peg.3874"/>
<evidence type="ECO:0000313" key="3">
    <source>
        <dbReference type="EMBL" id="OAA93890.1"/>
    </source>
</evidence>
<dbReference type="AlphaFoldDB" id="A0A166TN79"/>
<gene>
    <name evidence="3" type="primary">ypdB_4</name>
    <name evidence="4" type="synonym">ypdB_3</name>
    <name evidence="4" type="ORF">CLCOS_15430</name>
    <name evidence="3" type="ORF">WX73_03800</name>
</gene>
<evidence type="ECO:0000313" key="4">
    <source>
        <dbReference type="EMBL" id="OBR95219.1"/>
    </source>
</evidence>
<dbReference type="EMBL" id="LITQ01000009">
    <property type="protein sequence ID" value="OAA93890.1"/>
    <property type="molecule type" value="Genomic_DNA"/>
</dbReference>
<evidence type="ECO:0000259" key="1">
    <source>
        <dbReference type="PROSITE" id="PS50893"/>
    </source>
</evidence>
<dbReference type="InterPro" id="IPR027417">
    <property type="entry name" value="P-loop_NTPase"/>
</dbReference>
<reference evidence="4 6" key="2">
    <citation type="journal article" date="2016" name="Front. Microbiol.">
        <title>Industrial Acetogenic Biocatalysts: A Comparative Metabolic and Genomic Analysis.</title>
        <authorList>
            <person name="Bengelsdorf F."/>
            <person name="Poehlein A."/>
            <person name="Sonja S."/>
            <person name="Erz C."/>
            <person name="Hummel T."/>
            <person name="Hoffmeister S."/>
            <person name="Daniel R."/>
            <person name="Durre P."/>
        </authorList>
    </citation>
    <scope>NUCLEOTIDE SEQUENCE [LARGE SCALE GENOMIC DNA]</scope>
    <source>
        <strain evidence="4 6">PTA-10522</strain>
    </source>
</reference>
<feature type="domain" description="HTH LytTR-type" evidence="2">
    <location>
        <begin position="229"/>
        <end position="335"/>
    </location>
</feature>
<dbReference type="PROSITE" id="PS50893">
    <property type="entry name" value="ABC_TRANSPORTER_2"/>
    <property type="match status" value="1"/>
</dbReference>
<dbReference type="PIRSF" id="PIRSF036612">
    <property type="entry name" value="ABC_ATP_LytTR"/>
    <property type="match status" value="1"/>
</dbReference>
<evidence type="ECO:0000313" key="5">
    <source>
        <dbReference type="Proteomes" id="UP000077384"/>
    </source>
</evidence>
<dbReference type="GO" id="GO:0003677">
    <property type="term" value="F:DNA binding"/>
    <property type="evidence" value="ECO:0007669"/>
    <property type="project" value="InterPro"/>
</dbReference>
<dbReference type="Proteomes" id="UP000093694">
    <property type="component" value="Unassembled WGS sequence"/>
</dbReference>
<accession>A0A166TN79</accession>
<dbReference type="PANTHER" id="PTHR43038:SF3">
    <property type="entry name" value="ABC TRANSPORTER G FAMILY MEMBER 20 ISOFORM X1"/>
    <property type="match status" value="1"/>
</dbReference>
<dbReference type="InterPro" id="IPR007492">
    <property type="entry name" value="LytTR_DNA-bd_dom"/>
</dbReference>